<dbReference type="OrthoDB" id="6743767at2759"/>
<proteinExistence type="predicted"/>
<dbReference type="AlphaFoldDB" id="A0A8X6NCH4"/>
<protein>
    <submittedName>
        <fullName evidence="1">SCAN domain-containing protein 3</fullName>
    </submittedName>
</protein>
<reference evidence="1" key="1">
    <citation type="submission" date="2020-08" db="EMBL/GenBank/DDBJ databases">
        <title>Multicomponent nature underlies the extraordinary mechanical properties of spider dragline silk.</title>
        <authorList>
            <person name="Kono N."/>
            <person name="Nakamura H."/>
            <person name="Mori M."/>
            <person name="Yoshida Y."/>
            <person name="Ohtoshi R."/>
            <person name="Malay A.D."/>
            <person name="Moran D.A.P."/>
            <person name="Tomita M."/>
            <person name="Numata K."/>
            <person name="Arakawa K."/>
        </authorList>
    </citation>
    <scope>NUCLEOTIDE SEQUENCE</scope>
</reference>
<dbReference type="PANTHER" id="PTHR45913">
    <property type="entry name" value="EPM2A-INTERACTING PROTEIN 1"/>
    <property type="match status" value="1"/>
</dbReference>
<gene>
    <name evidence="1" type="primary">WH47_07713</name>
    <name evidence="1" type="ORF">NPIL_494161</name>
</gene>
<dbReference type="PANTHER" id="PTHR45913:SF19">
    <property type="entry name" value="LOW QUALITY PROTEIN: ZINC FINGER BED DOMAIN-CONTAINING PROTEIN 5-LIKE"/>
    <property type="match status" value="1"/>
</dbReference>
<sequence length="93" mass="10626">MLLNGAPNMMEKKNGCLKLMKDENPNMLLVNCVIHRENLVAKNISPVLNEILDLVMKCINAVKANTKCGSLFKLFCEERNEYHVRLTLHTEII</sequence>
<keyword evidence="2" id="KW-1185">Reference proteome</keyword>
<accession>A0A8X6NCH4</accession>
<evidence type="ECO:0000313" key="2">
    <source>
        <dbReference type="Proteomes" id="UP000887013"/>
    </source>
</evidence>
<organism evidence="1 2">
    <name type="scientific">Nephila pilipes</name>
    <name type="common">Giant wood spider</name>
    <name type="synonym">Nephila maculata</name>
    <dbReference type="NCBI Taxonomy" id="299642"/>
    <lineage>
        <taxon>Eukaryota</taxon>
        <taxon>Metazoa</taxon>
        <taxon>Ecdysozoa</taxon>
        <taxon>Arthropoda</taxon>
        <taxon>Chelicerata</taxon>
        <taxon>Arachnida</taxon>
        <taxon>Araneae</taxon>
        <taxon>Araneomorphae</taxon>
        <taxon>Entelegynae</taxon>
        <taxon>Araneoidea</taxon>
        <taxon>Nephilidae</taxon>
        <taxon>Nephila</taxon>
    </lineage>
</organism>
<dbReference type="EMBL" id="BMAW01102801">
    <property type="protein sequence ID" value="GFT06008.1"/>
    <property type="molecule type" value="Genomic_DNA"/>
</dbReference>
<comment type="caution">
    <text evidence="1">The sequence shown here is derived from an EMBL/GenBank/DDBJ whole genome shotgun (WGS) entry which is preliminary data.</text>
</comment>
<evidence type="ECO:0000313" key="1">
    <source>
        <dbReference type="EMBL" id="GFT06008.1"/>
    </source>
</evidence>
<name>A0A8X6NCH4_NEPPI</name>
<dbReference type="Proteomes" id="UP000887013">
    <property type="component" value="Unassembled WGS sequence"/>
</dbReference>